<dbReference type="InterPro" id="IPR032091">
    <property type="entry name" value="Malt_amylase-like_C"/>
</dbReference>
<name>A0ABU9D9Y8_9PROT</name>
<sequence>MFEDDPLWYKDAIIYELHVKAFYDSNNDGIGDFRGLTEKLDYIQDLGVNTLWLLPFYPSPLRDDGYDIADYHGIHPDYGNMADFRNLVREVHRRGMRLITELVINHTSDQHPWFQAARKAPPGSKKRDYYVWSDTVKKYEETRIIFNDTETSNWTWDPEAKAYFWHRFFSHQPDLNFDNPNVVKAVMKTMRYWLDMGVDGMRLDAIPYLIEREGTNNENLPETHNVLKYMRSELDAHYTGRMFLAEANQWPEDVREYFGNGDECHMAYHFPLMPRIYMAVALEERHPIVEIMAQTPDIPPNCQWAIFLRNHDELTLEMVTDRERDYMYDIYAADKRMRINFGIRRRLAPLMENNRDKIQLVNSLLMSMPGSPILYYGDEIGMGDNVYLGDRNGVRTPMQWSPDRNAGFSRADPARLFLPPIMDPIYGFESVNVEAQSRNPSSLLNWTKRIIAVRKSYRAFGRGGLQFLHPGNRKILAYLREYEDETILCVANLSRNAQPVEIDLSRFKGTVPVELMGHTSFPPVGELPYFLTLPGYSFYWFHLAPEAVAPVWHEERLAPPELPVLVLLEGWRTFFEQLNAPDSVRQLLASRTRTQLEHDVLPAFLKAQRWLTLGSRTISGVTLQAISEWSPMNGNWLMTMARVDLHDDERESIFLPLALIWEETDNEERTRAVQSWAVARVRQRAKMGYLYDAFADELFCRALVLSMGQNTEYRMGTGTLRFSSTAAYPGVIGDSPLPPAQVPGYSRNKTFITFEEQLFLKVNRLLAEGMDGELEIGRFLTEVSPFPNTPPVLGALEYIREDGVPCTLALLQGYLTNQGSFWDYTLDYLGRFLEGVDTGPEVPAQSAEFHDSEHAAYLALVRTLALRTAAMHQALARPAGDSAFEPEPVRPEDVRAWTLLVRQQSMRALDHLQGLLGTLPGSLQPLAERVLSLREALLEGIDHCAASLHEGIRIRHHGDYGLEQVLLAQNDFYITNFAGAGSPLASARTLKHVPLRDVAAMLRSFDYAAREALNQACLRRPTDLEQFKPLTEQWKREAVETFLATYQEAVLDSPVQVRDPGQVLEWLRFFRFERTVHELDWALQYQPGKIAAAMGGMLRCVGQETEIPDLDAPDAHDQGGMK</sequence>
<dbReference type="PANTHER" id="PTHR10357">
    <property type="entry name" value="ALPHA-AMYLASE FAMILY MEMBER"/>
    <property type="match status" value="1"/>
</dbReference>
<keyword evidence="10" id="KW-1185">Reference proteome</keyword>
<dbReference type="Proteomes" id="UP001446205">
    <property type="component" value="Unassembled WGS sequence"/>
</dbReference>
<proteinExistence type="inferred from homology"/>
<gene>
    <name evidence="9" type="primary">treS</name>
    <name evidence="9" type="ORF">WOB96_11350</name>
</gene>
<evidence type="ECO:0000256" key="7">
    <source>
        <dbReference type="ARBA" id="ARBA00031378"/>
    </source>
</evidence>
<organism evidence="9 10">
    <name type="scientific">Thermithiobacillus plumbiphilus</name>
    <dbReference type="NCBI Taxonomy" id="1729899"/>
    <lineage>
        <taxon>Bacteria</taxon>
        <taxon>Pseudomonadati</taxon>
        <taxon>Pseudomonadota</taxon>
        <taxon>Acidithiobacillia</taxon>
        <taxon>Acidithiobacillales</taxon>
        <taxon>Thermithiobacillaceae</taxon>
        <taxon>Thermithiobacillus</taxon>
    </lineage>
</organism>
<evidence type="ECO:0000256" key="5">
    <source>
        <dbReference type="ARBA" id="ARBA00022837"/>
    </source>
</evidence>
<reference evidence="9 10" key="1">
    <citation type="submission" date="2024-04" db="EMBL/GenBank/DDBJ databases">
        <authorList>
            <person name="Abashina T."/>
            <person name="Shaikin A."/>
        </authorList>
    </citation>
    <scope>NUCLEOTIDE SEQUENCE [LARGE SCALE GENOMIC DNA]</scope>
    <source>
        <strain evidence="9 10">AAFK</strain>
    </source>
</reference>
<dbReference type="PANTHER" id="PTHR10357:SF219">
    <property type="entry name" value="MALTOSE ALPHA-D-GLUCOSYLTRANSFERASE"/>
    <property type="match status" value="1"/>
</dbReference>
<dbReference type="SUPFAM" id="SSF51445">
    <property type="entry name" value="(Trans)glycosidases"/>
    <property type="match status" value="1"/>
</dbReference>
<accession>A0ABU9D9Y8</accession>
<dbReference type="Gene3D" id="2.60.40.1180">
    <property type="entry name" value="Golgi alpha-mannosidase II"/>
    <property type="match status" value="1"/>
</dbReference>
<evidence type="ECO:0000256" key="3">
    <source>
        <dbReference type="ARBA" id="ARBA00012619"/>
    </source>
</evidence>
<dbReference type="CDD" id="cd11334">
    <property type="entry name" value="AmyAc_TreS"/>
    <property type="match status" value="1"/>
</dbReference>
<dbReference type="SUPFAM" id="SSF51011">
    <property type="entry name" value="Glycosyl hydrolase domain"/>
    <property type="match status" value="1"/>
</dbReference>
<dbReference type="EC" id="5.4.99.16" evidence="3"/>
<protein>
    <recommendedName>
        <fullName evidence="3">maltose alpha-D-glucosyltransferase</fullName>
        <ecNumber evidence="3">5.4.99.16</ecNumber>
    </recommendedName>
    <alternativeName>
        <fullName evidence="7">Maltose alpha-D-glucosyltransferase</fullName>
    </alternativeName>
</protein>
<dbReference type="Gene3D" id="3.90.400.10">
    <property type="entry name" value="Oligo-1,6-glucosidase, Domain 2"/>
    <property type="match status" value="1"/>
</dbReference>
<dbReference type="InterPro" id="IPR017853">
    <property type="entry name" value="GH"/>
</dbReference>
<dbReference type="InterPro" id="IPR006047">
    <property type="entry name" value="GH13_cat_dom"/>
</dbReference>
<comment type="caution">
    <text evidence="9">The sequence shown here is derived from an EMBL/GenBank/DDBJ whole genome shotgun (WGS) entry which is preliminary data.</text>
</comment>
<comment type="catalytic activity">
    <reaction evidence="1">
        <text>D-maltose = alpha,alpha-trehalose</text>
        <dbReference type="Rhea" id="RHEA:15145"/>
        <dbReference type="ChEBI" id="CHEBI:16551"/>
        <dbReference type="ChEBI" id="CHEBI:17306"/>
        <dbReference type="EC" id="5.4.99.16"/>
    </reaction>
</comment>
<keyword evidence="4" id="KW-0479">Metal-binding</keyword>
<dbReference type="Gene3D" id="3.90.1200.10">
    <property type="match status" value="1"/>
</dbReference>
<feature type="domain" description="Glycosyl hydrolase family 13 catalytic" evidence="8">
    <location>
        <begin position="16"/>
        <end position="415"/>
    </location>
</feature>
<comment type="similarity">
    <text evidence="2">Belongs to the glycosyl hydrolase 13 family. TreS subfamily.</text>
</comment>
<keyword evidence="5" id="KW-0106">Calcium</keyword>
<dbReference type="EMBL" id="JBBPCO010000011">
    <property type="protein sequence ID" value="MEK8090354.1"/>
    <property type="molecule type" value="Genomic_DNA"/>
</dbReference>
<dbReference type="InterPro" id="IPR013780">
    <property type="entry name" value="Glyco_hydro_b"/>
</dbReference>
<dbReference type="Pfam" id="PF00128">
    <property type="entry name" value="Alpha-amylase"/>
    <property type="match status" value="1"/>
</dbReference>
<dbReference type="NCBIfam" id="TIGR02456">
    <property type="entry name" value="treS_nterm"/>
    <property type="match status" value="1"/>
</dbReference>
<dbReference type="InterPro" id="IPR012810">
    <property type="entry name" value="TreS/a-amylase_N"/>
</dbReference>
<evidence type="ECO:0000259" key="8">
    <source>
        <dbReference type="SMART" id="SM00642"/>
    </source>
</evidence>
<dbReference type="InterPro" id="IPR045857">
    <property type="entry name" value="O16G_dom_2"/>
</dbReference>
<evidence type="ECO:0000256" key="4">
    <source>
        <dbReference type="ARBA" id="ARBA00022723"/>
    </source>
</evidence>
<evidence type="ECO:0000313" key="10">
    <source>
        <dbReference type="Proteomes" id="UP001446205"/>
    </source>
</evidence>
<dbReference type="SMART" id="SM00642">
    <property type="entry name" value="Aamy"/>
    <property type="match status" value="1"/>
</dbReference>
<evidence type="ECO:0000256" key="6">
    <source>
        <dbReference type="ARBA" id="ARBA00023235"/>
    </source>
</evidence>
<dbReference type="GO" id="GO:0047471">
    <property type="term" value="F:maltose alpha-D-glucosyltransferase activity"/>
    <property type="evidence" value="ECO:0007669"/>
    <property type="project" value="UniProtKB-EC"/>
</dbReference>
<evidence type="ECO:0000256" key="1">
    <source>
        <dbReference type="ARBA" id="ARBA00001595"/>
    </source>
</evidence>
<dbReference type="Gene3D" id="3.20.20.80">
    <property type="entry name" value="Glycosidases"/>
    <property type="match status" value="1"/>
</dbReference>
<keyword evidence="6 9" id="KW-0413">Isomerase</keyword>
<evidence type="ECO:0000313" key="9">
    <source>
        <dbReference type="EMBL" id="MEK8090354.1"/>
    </source>
</evidence>
<dbReference type="Pfam" id="PF16657">
    <property type="entry name" value="Malt_amylase_C"/>
    <property type="match status" value="1"/>
</dbReference>
<evidence type="ECO:0000256" key="2">
    <source>
        <dbReference type="ARBA" id="ARBA00005496"/>
    </source>
</evidence>
<dbReference type="RefSeq" id="WP_341371410.1">
    <property type="nucleotide sequence ID" value="NZ_JBBPCO010000011.1"/>
</dbReference>